<sequence>MEVVVVGWVGFGVWEFGVWDWGGGSGSAQPHIPLPRYRAEVKHIKVMTAEGLYRLNEKKAFKGLVDLVEFYQCNSLKDCFKALDTALLVPFKEPERRTSPRPPGRMWGMGWGWSWVGCGKVLRGVWVDVVRSPWWWNRGKGDLRGGMEVVAVGWGEWRWWW</sequence>
<dbReference type="Ensembl" id="ENSPCLT00000030004.1">
    <property type="protein sequence ID" value="ENSPCLP00000021643.1"/>
    <property type="gene ID" value="ENSPCLG00000019036.1"/>
</dbReference>
<keyword evidence="2" id="KW-1185">Reference proteome</keyword>
<dbReference type="GO" id="GO:0005085">
    <property type="term" value="F:guanyl-nucleotide exchange factor activity"/>
    <property type="evidence" value="ECO:0007669"/>
    <property type="project" value="TreeGrafter"/>
</dbReference>
<evidence type="ECO:0000313" key="2">
    <source>
        <dbReference type="Proteomes" id="UP000472261"/>
    </source>
</evidence>
<reference evidence="1" key="1">
    <citation type="submission" date="2025-08" db="UniProtKB">
        <authorList>
            <consortium name="Ensembl"/>
        </authorList>
    </citation>
    <scope>IDENTIFICATION</scope>
</reference>
<organism evidence="1 2">
    <name type="scientific">Phasianus colchicus</name>
    <name type="common">Common pheasant</name>
    <dbReference type="NCBI Taxonomy" id="9054"/>
    <lineage>
        <taxon>Eukaryota</taxon>
        <taxon>Metazoa</taxon>
        <taxon>Chordata</taxon>
        <taxon>Craniata</taxon>
        <taxon>Vertebrata</taxon>
        <taxon>Euteleostomi</taxon>
        <taxon>Archelosauria</taxon>
        <taxon>Archosauria</taxon>
        <taxon>Dinosauria</taxon>
        <taxon>Saurischia</taxon>
        <taxon>Theropoda</taxon>
        <taxon>Coelurosauria</taxon>
        <taxon>Aves</taxon>
        <taxon>Neognathae</taxon>
        <taxon>Galloanserae</taxon>
        <taxon>Galliformes</taxon>
        <taxon>Phasianidae</taxon>
        <taxon>Phasianinae</taxon>
        <taxon>Phasianus</taxon>
    </lineage>
</organism>
<dbReference type="GO" id="GO:0016477">
    <property type="term" value="P:cell migration"/>
    <property type="evidence" value="ECO:0007669"/>
    <property type="project" value="TreeGrafter"/>
</dbReference>
<dbReference type="SUPFAM" id="SSF55550">
    <property type="entry name" value="SH2 domain"/>
    <property type="match status" value="1"/>
</dbReference>
<reference evidence="1" key="2">
    <citation type="submission" date="2025-09" db="UniProtKB">
        <authorList>
            <consortium name="Ensembl"/>
        </authorList>
    </citation>
    <scope>IDENTIFICATION</scope>
</reference>
<name>A0A669QTL1_PHACC</name>
<accession>A0A669QTL1</accession>
<dbReference type="PANTHER" id="PTHR45818:SF2">
    <property type="entry name" value="PROTO-ONCOGENE VAV"/>
    <property type="match status" value="1"/>
</dbReference>
<proteinExistence type="predicted"/>
<evidence type="ECO:0008006" key="3">
    <source>
        <dbReference type="Google" id="ProtNLM"/>
    </source>
</evidence>
<dbReference type="InterPro" id="IPR036860">
    <property type="entry name" value="SH2_dom_sf"/>
</dbReference>
<dbReference type="Gene3D" id="3.30.505.10">
    <property type="entry name" value="SH2 domain"/>
    <property type="match status" value="1"/>
</dbReference>
<dbReference type="Proteomes" id="UP000472261">
    <property type="component" value="Unplaced"/>
</dbReference>
<protein>
    <recommendedName>
        <fullName evidence="3">SH2 domain-containing protein</fullName>
    </recommendedName>
</protein>
<dbReference type="PANTHER" id="PTHR45818">
    <property type="entry name" value="PROTEIN VAV"/>
    <property type="match status" value="1"/>
</dbReference>
<evidence type="ECO:0000313" key="1">
    <source>
        <dbReference type="Ensembl" id="ENSPCLP00000021643.1"/>
    </source>
</evidence>
<dbReference type="AlphaFoldDB" id="A0A669QTL1"/>
<dbReference type="GO" id="GO:0005737">
    <property type="term" value="C:cytoplasm"/>
    <property type="evidence" value="ECO:0007669"/>
    <property type="project" value="TreeGrafter"/>
</dbReference>